<feature type="region of interest" description="Disordered" evidence="6">
    <location>
        <begin position="366"/>
        <end position="386"/>
    </location>
</feature>
<evidence type="ECO:0000313" key="7">
    <source>
        <dbReference type="EMBL" id="GAA1964853.1"/>
    </source>
</evidence>
<accession>A0ABP5CJ97</accession>
<dbReference type="InterPro" id="IPR014746">
    <property type="entry name" value="Gln_synth/guanido_kin_cat_dom"/>
</dbReference>
<feature type="compositionally biased region" description="Low complexity" evidence="6">
    <location>
        <begin position="371"/>
        <end position="386"/>
    </location>
</feature>
<dbReference type="GO" id="GO:0016874">
    <property type="term" value="F:ligase activity"/>
    <property type="evidence" value="ECO:0007669"/>
    <property type="project" value="UniProtKB-KW"/>
</dbReference>
<dbReference type="PANTHER" id="PTHR36510">
    <property type="entry name" value="GLUTAMATE--CYSTEINE LIGASE 2-RELATED"/>
    <property type="match status" value="1"/>
</dbReference>
<dbReference type="InterPro" id="IPR006336">
    <property type="entry name" value="GCS2"/>
</dbReference>
<dbReference type="EMBL" id="BAAAPB010000002">
    <property type="protein sequence ID" value="GAA1964853.1"/>
    <property type="molecule type" value="Genomic_DNA"/>
</dbReference>
<dbReference type="Gene3D" id="3.30.590.20">
    <property type="match status" value="1"/>
</dbReference>
<dbReference type="Proteomes" id="UP001500571">
    <property type="component" value="Unassembled WGS sequence"/>
</dbReference>
<evidence type="ECO:0000256" key="5">
    <source>
        <dbReference type="HAMAP-Rule" id="MF_01609"/>
    </source>
</evidence>
<dbReference type="RefSeq" id="WP_344045366.1">
    <property type="nucleotide sequence ID" value="NZ_BAAAPB010000002.1"/>
</dbReference>
<dbReference type="NCBIfam" id="TIGR02050">
    <property type="entry name" value="gshA_cyan_rel"/>
    <property type="match status" value="1"/>
</dbReference>
<evidence type="ECO:0000256" key="6">
    <source>
        <dbReference type="SAM" id="MobiDB-lite"/>
    </source>
</evidence>
<comment type="caution">
    <text evidence="7">The sequence shown here is derived from an EMBL/GenBank/DDBJ whole genome shotgun (WGS) entry which is preliminary data.</text>
</comment>
<comment type="function">
    <text evidence="5">ATP-dependent carboxylate-amine ligase which exhibits weak glutamate--cysteine ligase activity.</text>
</comment>
<dbReference type="Pfam" id="PF04107">
    <property type="entry name" value="GCS2"/>
    <property type="match status" value="1"/>
</dbReference>
<dbReference type="SUPFAM" id="SSF55931">
    <property type="entry name" value="Glutamine synthetase/guanido kinase"/>
    <property type="match status" value="1"/>
</dbReference>
<evidence type="ECO:0000313" key="8">
    <source>
        <dbReference type="Proteomes" id="UP001500571"/>
    </source>
</evidence>
<comment type="similarity">
    <text evidence="5">Belongs to the glutamate--cysteine ligase type 2 family. YbdK subfamily.</text>
</comment>
<keyword evidence="2 5" id="KW-0547">Nucleotide-binding</keyword>
<dbReference type="InterPro" id="IPR011793">
    <property type="entry name" value="YbdK"/>
</dbReference>
<dbReference type="PANTHER" id="PTHR36510:SF1">
    <property type="entry name" value="GLUTAMATE--CYSTEINE LIGASE 2-RELATED"/>
    <property type="match status" value="1"/>
</dbReference>
<keyword evidence="8" id="KW-1185">Reference proteome</keyword>
<comment type="catalytic activity">
    <reaction evidence="4 5">
        <text>L-cysteine + L-glutamate + ATP = gamma-L-glutamyl-L-cysteine + ADP + phosphate + H(+)</text>
        <dbReference type="Rhea" id="RHEA:13285"/>
        <dbReference type="ChEBI" id="CHEBI:15378"/>
        <dbReference type="ChEBI" id="CHEBI:29985"/>
        <dbReference type="ChEBI" id="CHEBI:30616"/>
        <dbReference type="ChEBI" id="CHEBI:35235"/>
        <dbReference type="ChEBI" id="CHEBI:43474"/>
        <dbReference type="ChEBI" id="CHEBI:58173"/>
        <dbReference type="ChEBI" id="CHEBI:456216"/>
        <dbReference type="EC" id="6.3.2.2"/>
    </reaction>
</comment>
<sequence>MGHLVPVTVPPFRPGGAFTVGAEDEVILTAPDGGPRAVGAAETIRRLRGATDPPFAVSPELFANEIEFATPVCADADAVVRSLSQSRRSLVGIGQSAVAVGVHPTAGLGEFQVSAGARYAALGDELAGFLRTPTAAFQVHVGMPDPVTLVAVFRLLRNRLAMLRGLSAGSPFWHGRDSGLASARGAIHRSYPRTETPPVLRSYEDYQALASEQIAAAEAPDHTYVWWDLRPHPRFGTVEVRVMDAQCSLERAAGLITLIQGLAIAAAESPPEEDLPTAVLEENDFRAVRYGVDARIVDVDGRVRPLRSIALEAIDSARDAVRQVASSAPLEDLAGRLFCESECDRLRRLHATGGMASVLADLQRRTVTAVGEPQSSPEESSPGETG</sequence>
<protein>
    <recommendedName>
        <fullName evidence="5">Putative glutamate--cysteine ligase 2</fullName>
        <ecNumber evidence="5">6.3.2.2</ecNumber>
    </recommendedName>
    <alternativeName>
        <fullName evidence="5">Gamma-glutamylcysteine synthetase 2</fullName>
        <shortName evidence="5">GCS 2</shortName>
        <shortName evidence="5">Gamma-GCS 2</shortName>
    </alternativeName>
</protein>
<keyword evidence="1 5" id="KW-0436">Ligase</keyword>
<evidence type="ECO:0000256" key="1">
    <source>
        <dbReference type="ARBA" id="ARBA00022598"/>
    </source>
</evidence>
<evidence type="ECO:0000256" key="4">
    <source>
        <dbReference type="ARBA" id="ARBA00048819"/>
    </source>
</evidence>
<proteinExistence type="inferred from homology"/>
<dbReference type="EC" id="6.3.2.2" evidence="5"/>
<reference evidence="8" key="1">
    <citation type="journal article" date="2019" name="Int. J. Syst. Evol. Microbiol.">
        <title>The Global Catalogue of Microorganisms (GCM) 10K type strain sequencing project: providing services to taxonomists for standard genome sequencing and annotation.</title>
        <authorList>
            <consortium name="The Broad Institute Genomics Platform"/>
            <consortium name="The Broad Institute Genome Sequencing Center for Infectious Disease"/>
            <person name="Wu L."/>
            <person name="Ma J."/>
        </authorList>
    </citation>
    <scope>NUCLEOTIDE SEQUENCE [LARGE SCALE GENOMIC DNA]</scope>
    <source>
        <strain evidence="8">JCM 15309</strain>
    </source>
</reference>
<dbReference type="HAMAP" id="MF_01609">
    <property type="entry name" value="Glu_cys_ligase_2"/>
    <property type="match status" value="1"/>
</dbReference>
<gene>
    <name evidence="7" type="ORF">GCM10009798_26360</name>
</gene>
<name>A0ABP5CJ97_9ACTN</name>
<dbReference type="InterPro" id="IPR050141">
    <property type="entry name" value="GCL_type2/YbdK_subfam"/>
</dbReference>
<keyword evidence="3 5" id="KW-0067">ATP-binding</keyword>
<evidence type="ECO:0000256" key="2">
    <source>
        <dbReference type="ARBA" id="ARBA00022741"/>
    </source>
</evidence>
<organism evidence="7 8">
    <name type="scientific">Nocardioides panacihumi</name>
    <dbReference type="NCBI Taxonomy" id="400774"/>
    <lineage>
        <taxon>Bacteria</taxon>
        <taxon>Bacillati</taxon>
        <taxon>Actinomycetota</taxon>
        <taxon>Actinomycetes</taxon>
        <taxon>Propionibacteriales</taxon>
        <taxon>Nocardioidaceae</taxon>
        <taxon>Nocardioides</taxon>
    </lineage>
</organism>
<evidence type="ECO:0000256" key="3">
    <source>
        <dbReference type="ARBA" id="ARBA00022840"/>
    </source>
</evidence>